<organism evidence="2">
    <name type="scientific">Schizaphis graminum</name>
    <name type="common">Green bug aphid</name>
    <dbReference type="NCBI Taxonomy" id="13262"/>
    <lineage>
        <taxon>Eukaryota</taxon>
        <taxon>Metazoa</taxon>
        <taxon>Ecdysozoa</taxon>
        <taxon>Arthropoda</taxon>
        <taxon>Hexapoda</taxon>
        <taxon>Insecta</taxon>
        <taxon>Pterygota</taxon>
        <taxon>Neoptera</taxon>
        <taxon>Paraneoptera</taxon>
        <taxon>Hemiptera</taxon>
        <taxon>Sternorrhyncha</taxon>
        <taxon>Aphidomorpha</taxon>
        <taxon>Aphidoidea</taxon>
        <taxon>Aphididae</taxon>
        <taxon>Aphidini</taxon>
        <taxon>Schizaphis</taxon>
    </lineage>
</organism>
<dbReference type="AlphaFoldDB" id="A0A2S2NFI7"/>
<name>A0A2S2NFI7_SCHGA</name>
<protein>
    <submittedName>
        <fullName evidence="2">Uncharacterized protein</fullName>
    </submittedName>
</protein>
<sequence>MICGLSSRSLSFNLNVKLKTTRIGSCFIMQHLGALCSSKLQHFAISKKGRKKSRSEKTNDGGRRLKSKVVHVHNNNIIYTRRRRRWRRRRPKGMSAGATGQIDFGGTKMMWDHREVVYALARGARSARPPPPPPPLTTHNSLRG</sequence>
<evidence type="ECO:0000256" key="1">
    <source>
        <dbReference type="SAM" id="MobiDB-lite"/>
    </source>
</evidence>
<accession>A0A2S2NFI7</accession>
<gene>
    <name evidence="2" type="ORF">g.84342</name>
</gene>
<reference evidence="2" key="1">
    <citation type="submission" date="2018-04" db="EMBL/GenBank/DDBJ databases">
        <title>Transcriptome of Schizaphis graminum biotype I.</title>
        <authorList>
            <person name="Scully E.D."/>
            <person name="Geib S.M."/>
            <person name="Palmer N.A."/>
            <person name="Koch K."/>
            <person name="Bradshaw J."/>
            <person name="Heng-Moss T."/>
            <person name="Sarath G."/>
        </authorList>
    </citation>
    <scope>NUCLEOTIDE SEQUENCE</scope>
</reference>
<dbReference type="EMBL" id="GGMR01003321">
    <property type="protein sequence ID" value="MBY15940.1"/>
    <property type="molecule type" value="Transcribed_RNA"/>
</dbReference>
<feature type="region of interest" description="Disordered" evidence="1">
    <location>
        <begin position="46"/>
        <end position="65"/>
    </location>
</feature>
<feature type="region of interest" description="Disordered" evidence="1">
    <location>
        <begin position="122"/>
        <end position="144"/>
    </location>
</feature>
<evidence type="ECO:0000313" key="2">
    <source>
        <dbReference type="EMBL" id="MBY15940.1"/>
    </source>
</evidence>
<feature type="region of interest" description="Disordered" evidence="1">
    <location>
        <begin position="82"/>
        <end position="101"/>
    </location>
</feature>
<feature type="compositionally biased region" description="Basic residues" evidence="1">
    <location>
        <begin position="82"/>
        <end position="92"/>
    </location>
</feature>
<proteinExistence type="predicted"/>